<name>A0AAN6RKY4_9PLEO</name>
<evidence type="ECO:0000313" key="2">
    <source>
        <dbReference type="EMBL" id="KAK3214821.1"/>
    </source>
</evidence>
<reference evidence="2 3" key="1">
    <citation type="submission" date="2021-02" db="EMBL/GenBank/DDBJ databases">
        <title>Genome assembly of Pseudopithomyces chartarum.</title>
        <authorList>
            <person name="Jauregui R."/>
            <person name="Singh J."/>
            <person name="Voisey C."/>
        </authorList>
    </citation>
    <scope>NUCLEOTIDE SEQUENCE [LARGE SCALE GENOMIC DNA]</scope>
    <source>
        <strain evidence="2 3">AGR01</strain>
    </source>
</reference>
<dbReference type="CDD" id="cd02440">
    <property type="entry name" value="AdoMet_MTases"/>
    <property type="match status" value="1"/>
</dbReference>
<sequence>MADTASAAGGRATQAQEGLTTSVGPSVEPQASAPGAPAVDPAAEGDGQQGFETSASEGGPVDENLDVASWDSQSDGGDSAYEELIFAGHWENGRRYHSYQSGQYLFPDDEQEQDRLDVKYAAIHLTFGNKLNFAPLQDPQHALDVGTGTGIWAIDFAEENPGCTVSAVDLSPIQPTWVPPNVKFEIDDCEQDWTWPENHFDYVHIRTMAAAIRNWNRLFQQAFRHTKPGGYIELQEMDYMGVIQSTSRNPGTSFIRWCEEQGKAAAKVGINLRSIPSVMVENLRQAGFVDIQLHEFRCPIGPWAAEKKMRDAGILQLSAVLDGLEGLTLKLSKFYEGWTKEELDVLLAKLRTELRSRDCHAYWPVIAVYGKKPE</sequence>
<dbReference type="EMBL" id="WVTA01000003">
    <property type="protein sequence ID" value="KAK3214821.1"/>
    <property type="molecule type" value="Genomic_DNA"/>
</dbReference>
<dbReference type="GO" id="GO:0008168">
    <property type="term" value="F:methyltransferase activity"/>
    <property type="evidence" value="ECO:0007669"/>
    <property type="project" value="TreeGrafter"/>
</dbReference>
<dbReference type="InterPro" id="IPR029063">
    <property type="entry name" value="SAM-dependent_MTases_sf"/>
</dbReference>
<evidence type="ECO:0000256" key="1">
    <source>
        <dbReference type="SAM" id="MobiDB-lite"/>
    </source>
</evidence>
<dbReference type="PANTHER" id="PTHR43591">
    <property type="entry name" value="METHYLTRANSFERASE"/>
    <property type="match status" value="1"/>
</dbReference>
<dbReference type="PANTHER" id="PTHR43591:SF10">
    <property type="entry name" value="ABC TRANSMEMBRANE TYPE-1 DOMAIN-CONTAINING PROTEIN-RELATED"/>
    <property type="match status" value="1"/>
</dbReference>
<protein>
    <recommendedName>
        <fullName evidence="4">Methyltransferase</fullName>
    </recommendedName>
</protein>
<dbReference type="AlphaFoldDB" id="A0AAN6RKY4"/>
<dbReference type="SUPFAM" id="SSF53335">
    <property type="entry name" value="S-adenosyl-L-methionine-dependent methyltransferases"/>
    <property type="match status" value="1"/>
</dbReference>
<evidence type="ECO:0008006" key="4">
    <source>
        <dbReference type="Google" id="ProtNLM"/>
    </source>
</evidence>
<feature type="compositionally biased region" description="Polar residues" evidence="1">
    <location>
        <begin position="13"/>
        <end position="24"/>
    </location>
</feature>
<accession>A0AAN6RKY4</accession>
<dbReference type="Gene3D" id="3.40.50.150">
    <property type="entry name" value="Vaccinia Virus protein VP39"/>
    <property type="match status" value="1"/>
</dbReference>
<keyword evidence="3" id="KW-1185">Reference proteome</keyword>
<proteinExistence type="predicted"/>
<evidence type="ECO:0000313" key="3">
    <source>
        <dbReference type="Proteomes" id="UP001280581"/>
    </source>
</evidence>
<dbReference type="Pfam" id="PF13489">
    <property type="entry name" value="Methyltransf_23"/>
    <property type="match status" value="1"/>
</dbReference>
<gene>
    <name evidence="2" type="ORF">GRF29_19g1356386</name>
</gene>
<feature type="region of interest" description="Disordered" evidence="1">
    <location>
        <begin position="1"/>
        <end position="76"/>
    </location>
</feature>
<dbReference type="Proteomes" id="UP001280581">
    <property type="component" value="Unassembled WGS sequence"/>
</dbReference>
<comment type="caution">
    <text evidence="2">The sequence shown here is derived from an EMBL/GenBank/DDBJ whole genome shotgun (WGS) entry which is preliminary data.</text>
</comment>
<organism evidence="2 3">
    <name type="scientific">Pseudopithomyces chartarum</name>
    <dbReference type="NCBI Taxonomy" id="1892770"/>
    <lineage>
        <taxon>Eukaryota</taxon>
        <taxon>Fungi</taxon>
        <taxon>Dikarya</taxon>
        <taxon>Ascomycota</taxon>
        <taxon>Pezizomycotina</taxon>
        <taxon>Dothideomycetes</taxon>
        <taxon>Pleosporomycetidae</taxon>
        <taxon>Pleosporales</taxon>
        <taxon>Massarineae</taxon>
        <taxon>Didymosphaeriaceae</taxon>
        <taxon>Pseudopithomyces</taxon>
    </lineage>
</organism>